<feature type="region of interest" description="Disordered" evidence="1">
    <location>
        <begin position="327"/>
        <end position="348"/>
    </location>
</feature>
<evidence type="ECO:0000256" key="1">
    <source>
        <dbReference type="SAM" id="MobiDB-lite"/>
    </source>
</evidence>
<gene>
    <name evidence="2" type="ORF">FA15DRAFT_369306</name>
</gene>
<proteinExistence type="predicted"/>
<dbReference type="AlphaFoldDB" id="A0A5C3KXK8"/>
<dbReference type="Proteomes" id="UP000307440">
    <property type="component" value="Unassembled WGS sequence"/>
</dbReference>
<dbReference type="OrthoDB" id="3171058at2759"/>
<name>A0A5C3KXK8_COPMA</name>
<evidence type="ECO:0000313" key="2">
    <source>
        <dbReference type="EMBL" id="TFK25212.1"/>
    </source>
</evidence>
<protein>
    <submittedName>
        <fullName evidence="2">Uncharacterized protein</fullName>
    </submittedName>
</protein>
<accession>A0A5C3KXK8</accession>
<organism evidence="2 3">
    <name type="scientific">Coprinopsis marcescibilis</name>
    <name type="common">Agaric fungus</name>
    <name type="synonym">Psathyrella marcescibilis</name>
    <dbReference type="NCBI Taxonomy" id="230819"/>
    <lineage>
        <taxon>Eukaryota</taxon>
        <taxon>Fungi</taxon>
        <taxon>Dikarya</taxon>
        <taxon>Basidiomycota</taxon>
        <taxon>Agaricomycotina</taxon>
        <taxon>Agaricomycetes</taxon>
        <taxon>Agaricomycetidae</taxon>
        <taxon>Agaricales</taxon>
        <taxon>Agaricineae</taxon>
        <taxon>Psathyrellaceae</taxon>
        <taxon>Coprinopsis</taxon>
    </lineage>
</organism>
<dbReference type="STRING" id="230819.A0A5C3KXK8"/>
<evidence type="ECO:0000313" key="3">
    <source>
        <dbReference type="Proteomes" id="UP000307440"/>
    </source>
</evidence>
<reference evidence="2 3" key="1">
    <citation type="journal article" date="2019" name="Nat. Ecol. Evol.">
        <title>Megaphylogeny resolves global patterns of mushroom evolution.</title>
        <authorList>
            <person name="Varga T."/>
            <person name="Krizsan K."/>
            <person name="Foldi C."/>
            <person name="Dima B."/>
            <person name="Sanchez-Garcia M."/>
            <person name="Sanchez-Ramirez S."/>
            <person name="Szollosi G.J."/>
            <person name="Szarkandi J.G."/>
            <person name="Papp V."/>
            <person name="Albert L."/>
            <person name="Andreopoulos W."/>
            <person name="Angelini C."/>
            <person name="Antonin V."/>
            <person name="Barry K.W."/>
            <person name="Bougher N.L."/>
            <person name="Buchanan P."/>
            <person name="Buyck B."/>
            <person name="Bense V."/>
            <person name="Catcheside P."/>
            <person name="Chovatia M."/>
            <person name="Cooper J."/>
            <person name="Damon W."/>
            <person name="Desjardin D."/>
            <person name="Finy P."/>
            <person name="Geml J."/>
            <person name="Haridas S."/>
            <person name="Hughes K."/>
            <person name="Justo A."/>
            <person name="Karasinski D."/>
            <person name="Kautmanova I."/>
            <person name="Kiss B."/>
            <person name="Kocsube S."/>
            <person name="Kotiranta H."/>
            <person name="LaButti K.M."/>
            <person name="Lechner B.E."/>
            <person name="Liimatainen K."/>
            <person name="Lipzen A."/>
            <person name="Lukacs Z."/>
            <person name="Mihaltcheva S."/>
            <person name="Morgado L.N."/>
            <person name="Niskanen T."/>
            <person name="Noordeloos M.E."/>
            <person name="Ohm R.A."/>
            <person name="Ortiz-Santana B."/>
            <person name="Ovrebo C."/>
            <person name="Racz N."/>
            <person name="Riley R."/>
            <person name="Savchenko A."/>
            <person name="Shiryaev A."/>
            <person name="Soop K."/>
            <person name="Spirin V."/>
            <person name="Szebenyi C."/>
            <person name="Tomsovsky M."/>
            <person name="Tulloss R.E."/>
            <person name="Uehling J."/>
            <person name="Grigoriev I.V."/>
            <person name="Vagvolgyi C."/>
            <person name="Papp T."/>
            <person name="Martin F.M."/>
            <person name="Miettinen O."/>
            <person name="Hibbett D.S."/>
            <person name="Nagy L.G."/>
        </authorList>
    </citation>
    <scope>NUCLEOTIDE SEQUENCE [LARGE SCALE GENOMIC DNA]</scope>
    <source>
        <strain evidence="2 3">CBS 121175</strain>
    </source>
</reference>
<dbReference type="EMBL" id="ML210189">
    <property type="protein sequence ID" value="TFK25212.1"/>
    <property type="molecule type" value="Genomic_DNA"/>
</dbReference>
<keyword evidence="3" id="KW-1185">Reference proteome</keyword>
<sequence length="497" mass="55883">MQYIVDRGLDIIEPFQCLFMTSSPVQPPRKPPSALPLEIWLDIFQFATYVPRSSAAKPLDPFAFQRISRDIMGVNTPAMALYTKLALARVSKAWRRLTIPLLYEHIVVRSPSRANMILNVLWRSANRDQESADPPPPEKSGYGQWTRHIEVLTHSRGSANLSYYQTVFSIFRLCQNVRVLTGVWNHIIPAEFASVVSQWYGPCLESLSWCEAPSKTQNGALLSPSSTFTFLGSFKSLRVLDLRHRSIRLRTGVDPYPLELPDGIQATLPLVRHLIVSSHSRSLSIAAHLSLPRLLNLTIKTSLSDKIDNQLVRKFLQTHGELLESVEISLPSSSPDDESAPDSSTRRTASHINPEYFLDANTCPNLLSISFPITSPVPDCETPHPNLRRIGLRGVRSDILLPDGARTEKNQLLVITPERYPMLESVQTIGFLVEADGDSGTKDVFIWWVERFEKFGIDFLDGEGVLWVYDEPEPRSNSVGPNAAVKKQYDNEITVLQ</sequence>